<feature type="transmembrane region" description="Helical" evidence="7">
    <location>
        <begin position="185"/>
        <end position="206"/>
    </location>
</feature>
<dbReference type="Proteomes" id="UP001249945">
    <property type="component" value="Unassembled WGS sequence"/>
</dbReference>
<evidence type="ECO:0000256" key="7">
    <source>
        <dbReference type="RuleBase" id="RU367016"/>
    </source>
</evidence>
<dbReference type="AlphaFoldDB" id="A0AAW8RE76"/>
<keyword evidence="3 7" id="KW-1003">Cell membrane</keyword>
<evidence type="ECO:0000259" key="8">
    <source>
        <dbReference type="Pfam" id="PF09335"/>
    </source>
</evidence>
<feature type="transmembrane region" description="Helical" evidence="7">
    <location>
        <begin position="24"/>
        <end position="46"/>
    </location>
</feature>
<feature type="transmembrane region" description="Helical" evidence="7">
    <location>
        <begin position="52"/>
        <end position="82"/>
    </location>
</feature>
<dbReference type="PANTHER" id="PTHR30353">
    <property type="entry name" value="INNER MEMBRANE PROTEIN DEDA-RELATED"/>
    <property type="match status" value="1"/>
</dbReference>
<evidence type="ECO:0000256" key="6">
    <source>
        <dbReference type="ARBA" id="ARBA00023136"/>
    </source>
</evidence>
<dbReference type="InterPro" id="IPR032816">
    <property type="entry name" value="VTT_dom"/>
</dbReference>
<accession>A0AAW8RE76</accession>
<dbReference type="InterPro" id="IPR058127">
    <property type="entry name" value="DedA"/>
</dbReference>
<dbReference type="PANTHER" id="PTHR30353:SF0">
    <property type="entry name" value="TRANSMEMBRANE PROTEIN"/>
    <property type="match status" value="1"/>
</dbReference>
<dbReference type="GO" id="GO:0005886">
    <property type="term" value="C:plasma membrane"/>
    <property type="evidence" value="ECO:0007669"/>
    <property type="project" value="UniProtKB-SubCell"/>
</dbReference>
<proteinExistence type="inferred from homology"/>
<dbReference type="NCBIfam" id="NF008102">
    <property type="entry name" value="PRK10847.1"/>
    <property type="match status" value="1"/>
</dbReference>
<name>A0AAW8RE76_CARDV</name>
<evidence type="ECO:0000256" key="2">
    <source>
        <dbReference type="ARBA" id="ARBA00010792"/>
    </source>
</evidence>
<evidence type="ECO:0000256" key="5">
    <source>
        <dbReference type="ARBA" id="ARBA00022989"/>
    </source>
</evidence>
<evidence type="ECO:0000256" key="4">
    <source>
        <dbReference type="ARBA" id="ARBA00022692"/>
    </source>
</evidence>
<keyword evidence="6 7" id="KW-0472">Membrane</keyword>
<feature type="domain" description="VTT" evidence="8">
    <location>
        <begin position="46"/>
        <end position="173"/>
    </location>
</feature>
<feature type="transmembrane region" description="Helical" evidence="7">
    <location>
        <begin position="157"/>
        <end position="179"/>
    </location>
</feature>
<comment type="subcellular location">
    <subcellularLocation>
        <location evidence="1 7">Cell membrane</location>
        <topology evidence="1 7">Multi-pass membrane protein</topology>
    </subcellularLocation>
</comment>
<evidence type="ECO:0000313" key="9">
    <source>
        <dbReference type="EMBL" id="MDT1974799.1"/>
    </source>
</evidence>
<dbReference type="RefSeq" id="WP_311780693.1">
    <property type="nucleotide sequence ID" value="NZ_JALRMR010000012.1"/>
</dbReference>
<keyword evidence="4 7" id="KW-0812">Transmembrane</keyword>
<sequence>MYGLIDFILHIDQHLVTIIDQFGIWTYVILFLIVFIETGLVIFPFLPGDSLLFAASALAALPAIHLNIWILIAVFAAAAIIGDTVNYEIGKKVGLSIPEDSLLGKVLNKEKMEKAESFFNKHGGKTILIARFMPFIRTFAPFIAGASRMHYGYFIRYNFIGGAVWVLLCCLAGFFFGNIPYVRDNFTIVVLGIIFVSLIPMIVTFIRGKMKKTA</sequence>
<protein>
    <submittedName>
        <fullName evidence="9">DedA family protein</fullName>
    </submittedName>
</protein>
<dbReference type="InterPro" id="IPR032818">
    <property type="entry name" value="DedA-like"/>
</dbReference>
<dbReference type="EMBL" id="JALRMR010000012">
    <property type="protein sequence ID" value="MDT1974799.1"/>
    <property type="molecule type" value="Genomic_DNA"/>
</dbReference>
<evidence type="ECO:0000256" key="3">
    <source>
        <dbReference type="ARBA" id="ARBA00022475"/>
    </source>
</evidence>
<comment type="caution">
    <text evidence="9">The sequence shown here is derived from an EMBL/GenBank/DDBJ whole genome shotgun (WGS) entry which is preliminary data.</text>
</comment>
<evidence type="ECO:0000256" key="1">
    <source>
        <dbReference type="ARBA" id="ARBA00004651"/>
    </source>
</evidence>
<reference evidence="9" key="1">
    <citation type="submission" date="2022-04" db="EMBL/GenBank/DDBJ databases">
        <title>Draft genome sequences of lactic acid bacteria (LAB) strains involved in meat spoilage.</title>
        <authorList>
            <person name="Palevich N."/>
        </authorList>
    </citation>
    <scope>NUCLEOTIDE SEQUENCE</scope>
    <source>
        <strain evidence="9">9-14</strain>
    </source>
</reference>
<dbReference type="Pfam" id="PF09335">
    <property type="entry name" value="VTT_dom"/>
    <property type="match status" value="1"/>
</dbReference>
<keyword evidence="5 7" id="KW-1133">Transmembrane helix</keyword>
<organism evidence="9 10">
    <name type="scientific">Carnobacterium divergens</name>
    <name type="common">Lactobacillus divergens</name>
    <dbReference type="NCBI Taxonomy" id="2748"/>
    <lineage>
        <taxon>Bacteria</taxon>
        <taxon>Bacillati</taxon>
        <taxon>Bacillota</taxon>
        <taxon>Bacilli</taxon>
        <taxon>Lactobacillales</taxon>
        <taxon>Carnobacteriaceae</taxon>
        <taxon>Carnobacterium</taxon>
    </lineage>
</organism>
<gene>
    <name evidence="9" type="ORF">MX635_10380</name>
</gene>
<evidence type="ECO:0000313" key="10">
    <source>
        <dbReference type="Proteomes" id="UP001249945"/>
    </source>
</evidence>
<comment type="similarity">
    <text evidence="2 7">Belongs to the DedA family.</text>
</comment>